<evidence type="ECO:0000256" key="5">
    <source>
        <dbReference type="ARBA" id="ARBA00023315"/>
    </source>
</evidence>
<evidence type="ECO:0000256" key="3">
    <source>
        <dbReference type="ARBA" id="ARBA00022679"/>
    </source>
</evidence>
<keyword evidence="9" id="KW-1185">Reference proteome</keyword>
<dbReference type="PANTHER" id="PTHR10434">
    <property type="entry name" value="1-ACYL-SN-GLYCEROL-3-PHOSPHATE ACYLTRANSFERASE"/>
    <property type="match status" value="1"/>
</dbReference>
<keyword evidence="2" id="KW-0444">Lipid biosynthesis</keyword>
<keyword evidence="3" id="KW-0808">Transferase</keyword>
<sequence>MTKLGRQLYTYYSGVMFVFTFLAIFPFFLVCIWVPGWQRFGRKINQYWAKTYFTLIFLPVEVENRAQLEKGKPYIFLANHFSYIDVAMMGFVPGDVLFVGKASIRKAPLFGYYFKKLHIAVDRSRVKSRAETMRRAGLAIDNGSGIVLFPEGGIYTPHPPKMVPFKNGAFRLALDKQIQVIPVTLSYNHLILPDDGQLLLHRKAAKMVLHEPLKPEDFDSDEAMKEKCFEVIQQQLDLDNQLIGEIRLQPEI</sequence>
<keyword evidence="6" id="KW-0812">Transmembrane</keyword>
<dbReference type="SUPFAM" id="SSF69593">
    <property type="entry name" value="Glycerol-3-phosphate (1)-acyltransferase"/>
    <property type="match status" value="1"/>
</dbReference>
<reference evidence="9" key="1">
    <citation type="journal article" date="2019" name="Int. J. Syst. Evol. Microbiol.">
        <title>The Global Catalogue of Microorganisms (GCM) 10K type strain sequencing project: providing services to taxonomists for standard genome sequencing and annotation.</title>
        <authorList>
            <consortium name="The Broad Institute Genomics Platform"/>
            <consortium name="The Broad Institute Genome Sequencing Center for Infectious Disease"/>
            <person name="Wu L."/>
            <person name="Ma J."/>
        </authorList>
    </citation>
    <scope>NUCLEOTIDE SEQUENCE [LARGE SCALE GENOMIC DNA]</scope>
    <source>
        <strain evidence="9">CGMCC 1.7030</strain>
    </source>
</reference>
<evidence type="ECO:0000259" key="7">
    <source>
        <dbReference type="SMART" id="SM00563"/>
    </source>
</evidence>
<evidence type="ECO:0000313" key="9">
    <source>
        <dbReference type="Proteomes" id="UP001596163"/>
    </source>
</evidence>
<gene>
    <name evidence="8" type="ORF">ACFPIK_05880</name>
</gene>
<feature type="domain" description="Phospholipid/glycerol acyltransferase" evidence="7">
    <location>
        <begin position="74"/>
        <end position="188"/>
    </location>
</feature>
<dbReference type="GO" id="GO:0016746">
    <property type="term" value="F:acyltransferase activity"/>
    <property type="evidence" value="ECO:0007669"/>
    <property type="project" value="UniProtKB-KW"/>
</dbReference>
<evidence type="ECO:0000313" key="8">
    <source>
        <dbReference type="EMBL" id="MFC5191287.1"/>
    </source>
</evidence>
<dbReference type="SMART" id="SM00563">
    <property type="entry name" value="PlsC"/>
    <property type="match status" value="1"/>
</dbReference>
<evidence type="ECO:0000256" key="1">
    <source>
        <dbReference type="ARBA" id="ARBA00005189"/>
    </source>
</evidence>
<dbReference type="CDD" id="cd07989">
    <property type="entry name" value="LPLAT_AGPAT-like"/>
    <property type="match status" value="1"/>
</dbReference>
<keyword evidence="4" id="KW-0443">Lipid metabolism</keyword>
<evidence type="ECO:0000256" key="2">
    <source>
        <dbReference type="ARBA" id="ARBA00022516"/>
    </source>
</evidence>
<keyword evidence="6" id="KW-1133">Transmembrane helix</keyword>
<organism evidence="8 9">
    <name type="scientific">Algoriphagus aquatilis</name>
    <dbReference type="NCBI Taxonomy" id="490186"/>
    <lineage>
        <taxon>Bacteria</taxon>
        <taxon>Pseudomonadati</taxon>
        <taxon>Bacteroidota</taxon>
        <taxon>Cytophagia</taxon>
        <taxon>Cytophagales</taxon>
        <taxon>Cyclobacteriaceae</taxon>
        <taxon>Algoriphagus</taxon>
    </lineage>
</organism>
<feature type="transmembrane region" description="Helical" evidence="6">
    <location>
        <begin position="12"/>
        <end position="34"/>
    </location>
</feature>
<keyword evidence="5 8" id="KW-0012">Acyltransferase</keyword>
<dbReference type="RefSeq" id="WP_377913186.1">
    <property type="nucleotide sequence ID" value="NZ_JBHSKS010000003.1"/>
</dbReference>
<dbReference type="PANTHER" id="PTHR10434:SF64">
    <property type="entry name" value="1-ACYL-SN-GLYCEROL-3-PHOSPHATE ACYLTRANSFERASE-RELATED"/>
    <property type="match status" value="1"/>
</dbReference>
<dbReference type="Proteomes" id="UP001596163">
    <property type="component" value="Unassembled WGS sequence"/>
</dbReference>
<evidence type="ECO:0000256" key="6">
    <source>
        <dbReference type="SAM" id="Phobius"/>
    </source>
</evidence>
<keyword evidence="6" id="KW-0472">Membrane</keyword>
<dbReference type="InterPro" id="IPR002123">
    <property type="entry name" value="Plipid/glycerol_acylTrfase"/>
</dbReference>
<name>A0ABW0BU49_9BACT</name>
<comment type="caution">
    <text evidence="8">The sequence shown here is derived from an EMBL/GenBank/DDBJ whole genome shotgun (WGS) entry which is preliminary data.</text>
</comment>
<accession>A0ABW0BU49</accession>
<dbReference type="EMBL" id="JBHSKS010000003">
    <property type="protein sequence ID" value="MFC5191287.1"/>
    <property type="molecule type" value="Genomic_DNA"/>
</dbReference>
<protein>
    <submittedName>
        <fullName evidence="8">Lysophospholipid acyltransferase family protein</fullName>
    </submittedName>
</protein>
<evidence type="ECO:0000256" key="4">
    <source>
        <dbReference type="ARBA" id="ARBA00023098"/>
    </source>
</evidence>
<comment type="pathway">
    <text evidence="1">Lipid metabolism.</text>
</comment>
<dbReference type="Pfam" id="PF01553">
    <property type="entry name" value="Acyltransferase"/>
    <property type="match status" value="1"/>
</dbReference>
<proteinExistence type="predicted"/>